<evidence type="ECO:0000256" key="10">
    <source>
        <dbReference type="PROSITE-ProRule" id="PRU00169"/>
    </source>
</evidence>
<dbReference type="GO" id="GO:0000160">
    <property type="term" value="P:phosphorelay signal transduction system"/>
    <property type="evidence" value="ECO:0007669"/>
    <property type="project" value="UniProtKB-KW"/>
</dbReference>
<name>A0A7V7QJR4_9FIRM</name>
<dbReference type="Gene3D" id="3.40.50.2300">
    <property type="match status" value="1"/>
</dbReference>
<proteinExistence type="predicted"/>
<keyword evidence="3" id="KW-0963">Cytoplasm</keyword>
<dbReference type="SUPFAM" id="SSF46689">
    <property type="entry name" value="Homeodomain-like"/>
    <property type="match status" value="1"/>
</dbReference>
<dbReference type="Proteomes" id="UP000461768">
    <property type="component" value="Unassembled WGS sequence"/>
</dbReference>
<dbReference type="Gene3D" id="1.10.10.60">
    <property type="entry name" value="Homeodomain-like"/>
    <property type="match status" value="2"/>
</dbReference>
<evidence type="ECO:0000256" key="4">
    <source>
        <dbReference type="ARBA" id="ARBA00022553"/>
    </source>
</evidence>
<dbReference type="SMART" id="SM00448">
    <property type="entry name" value="REC"/>
    <property type="match status" value="1"/>
</dbReference>
<feature type="domain" description="HTH araC/xylS-type" evidence="11">
    <location>
        <begin position="428"/>
        <end position="526"/>
    </location>
</feature>
<feature type="domain" description="Response regulatory" evidence="12">
    <location>
        <begin position="3"/>
        <end position="121"/>
    </location>
</feature>
<evidence type="ECO:0000256" key="2">
    <source>
        <dbReference type="ARBA" id="ARBA00018672"/>
    </source>
</evidence>
<evidence type="ECO:0000256" key="9">
    <source>
        <dbReference type="ARBA" id="ARBA00024867"/>
    </source>
</evidence>
<comment type="caution">
    <text evidence="13">The sequence shown here is derived from an EMBL/GenBank/DDBJ whole genome shotgun (WGS) entry which is preliminary data.</text>
</comment>
<keyword evidence="5" id="KW-0902">Two-component regulatory system</keyword>
<evidence type="ECO:0000256" key="1">
    <source>
        <dbReference type="ARBA" id="ARBA00004496"/>
    </source>
</evidence>
<dbReference type="OrthoDB" id="9794370at2"/>
<feature type="modified residue" description="4-aspartylphosphate" evidence="10">
    <location>
        <position position="55"/>
    </location>
</feature>
<dbReference type="InterPro" id="IPR011006">
    <property type="entry name" value="CheY-like_superfamily"/>
</dbReference>
<dbReference type="AlphaFoldDB" id="A0A7V7QJR4"/>
<keyword evidence="7" id="KW-0238">DNA-binding</keyword>
<dbReference type="Pfam" id="PF12833">
    <property type="entry name" value="HTH_18"/>
    <property type="match status" value="1"/>
</dbReference>
<dbReference type="CDD" id="cd17536">
    <property type="entry name" value="REC_YesN-like"/>
    <property type="match status" value="1"/>
</dbReference>
<sequence>MLRVLLVDDEPFIVQGLQVLIDWEKEGYEIVKTAANGMEAFEYLQENVVDLIIADIKMPVMNGLELLERIRTKNISEAYFIILSGYGDFAYAQQAIRYDCYDYILKPVIQTELVKILRKLSLLNKGSKKIKQTNQELEKAYFARNMISLIFGKYDEKNLSYIKNYMRLSDGVSYVHIEIDYMGLSEEQTDEEKRNMQRKLYATCLHFLKEDESHCIFDVSSHEKSYDIGFVYCDYMAKERNISKQAYLEHFLQFLQKDLKVSVVMFVGKTVSDVSKISKSYATACILRSFQAFRLKKHLYFYEEEVQVTNKGIVLCKQSLDELLLSVEKNEKYKIIESVEKLYAEMNRMEFTKETIDLNINYLLFQLVHLAAKQDDDINQEEVIRYISENAFEGGSMRGGKTHLTKFACDYASYLEQLRKNVSRGILFEIDREIKENYASNLTLRELSKKYYINSAYLGQLFRKKYGQSFKDYLNNYRIEQAAVQLLGTDDKIYQIAKEVGYHDLDYFVNRFILIKGCTPSKYRKGIKE</sequence>
<protein>
    <recommendedName>
        <fullName evidence="2">Stage 0 sporulation protein A homolog</fullName>
    </recommendedName>
</protein>
<dbReference type="GO" id="GO:0043565">
    <property type="term" value="F:sequence-specific DNA binding"/>
    <property type="evidence" value="ECO:0007669"/>
    <property type="project" value="InterPro"/>
</dbReference>
<evidence type="ECO:0000259" key="12">
    <source>
        <dbReference type="PROSITE" id="PS50110"/>
    </source>
</evidence>
<evidence type="ECO:0000259" key="11">
    <source>
        <dbReference type="PROSITE" id="PS01124"/>
    </source>
</evidence>
<dbReference type="SUPFAM" id="SSF52172">
    <property type="entry name" value="CheY-like"/>
    <property type="match status" value="1"/>
</dbReference>
<evidence type="ECO:0000256" key="3">
    <source>
        <dbReference type="ARBA" id="ARBA00022490"/>
    </source>
</evidence>
<dbReference type="PANTHER" id="PTHR42713">
    <property type="entry name" value="HISTIDINE KINASE-RELATED"/>
    <property type="match status" value="1"/>
</dbReference>
<dbReference type="RefSeq" id="WP_151144523.1">
    <property type="nucleotide sequence ID" value="NZ_WAGX01000005.1"/>
</dbReference>
<keyword evidence="14" id="KW-1185">Reference proteome</keyword>
<evidence type="ECO:0000256" key="7">
    <source>
        <dbReference type="ARBA" id="ARBA00023125"/>
    </source>
</evidence>
<keyword evidence="4 10" id="KW-0597">Phosphoprotein</keyword>
<dbReference type="GO" id="GO:0003700">
    <property type="term" value="F:DNA-binding transcription factor activity"/>
    <property type="evidence" value="ECO:0007669"/>
    <property type="project" value="InterPro"/>
</dbReference>
<comment type="function">
    <text evidence="9">May play the central regulatory role in sporulation. It may be an element of the effector pathway responsible for the activation of sporulation genes in response to nutritional stress. Spo0A may act in concert with spo0H (a sigma factor) to control the expression of some genes that are critical to the sporulation process.</text>
</comment>
<organism evidence="13 14">
    <name type="scientific">Candidatus Galacturonatibacter soehngenii</name>
    <dbReference type="NCBI Taxonomy" id="2307010"/>
    <lineage>
        <taxon>Bacteria</taxon>
        <taxon>Bacillati</taxon>
        <taxon>Bacillota</taxon>
        <taxon>Clostridia</taxon>
        <taxon>Lachnospirales</taxon>
        <taxon>Lachnospiraceae</taxon>
        <taxon>Candidatus Galacturonatibacter</taxon>
    </lineage>
</organism>
<dbReference type="SMART" id="SM00342">
    <property type="entry name" value="HTH_ARAC"/>
    <property type="match status" value="1"/>
</dbReference>
<dbReference type="PROSITE" id="PS01124">
    <property type="entry name" value="HTH_ARAC_FAMILY_2"/>
    <property type="match status" value="1"/>
</dbReference>
<evidence type="ECO:0000256" key="6">
    <source>
        <dbReference type="ARBA" id="ARBA00023015"/>
    </source>
</evidence>
<accession>A0A7V7QJR4</accession>
<evidence type="ECO:0000256" key="5">
    <source>
        <dbReference type="ARBA" id="ARBA00023012"/>
    </source>
</evidence>
<reference evidence="13 14" key="2">
    <citation type="submission" date="2020-02" db="EMBL/GenBank/DDBJ databases">
        <title>Candidatus Galacturonibacter soehngenii shows hetero-acetogenic catabolism of galacturonic acid but lacks a canonical carbon monoxide dehydrogenase/acetyl-CoA synthase complex.</title>
        <authorList>
            <person name="Diender M."/>
            <person name="Stouten G.R."/>
            <person name="Petersen J.F."/>
            <person name="Nielsen P.H."/>
            <person name="Dueholm M.S."/>
            <person name="Pronk J.T."/>
            <person name="Van Loosdrecht M.C.M."/>
        </authorList>
    </citation>
    <scope>NUCLEOTIDE SEQUENCE [LARGE SCALE GENOMIC DNA]</scope>
    <source>
        <strain evidence="13">GalUA</strain>
    </source>
</reference>
<gene>
    <name evidence="13" type="ORF">F7O84_10080</name>
</gene>
<dbReference type="InterPro" id="IPR009057">
    <property type="entry name" value="Homeodomain-like_sf"/>
</dbReference>
<evidence type="ECO:0000313" key="14">
    <source>
        <dbReference type="Proteomes" id="UP000461768"/>
    </source>
</evidence>
<evidence type="ECO:0000256" key="8">
    <source>
        <dbReference type="ARBA" id="ARBA00023163"/>
    </source>
</evidence>
<reference evidence="13 14" key="1">
    <citation type="submission" date="2019-09" db="EMBL/GenBank/DDBJ databases">
        <authorList>
            <person name="Valk L.C."/>
        </authorList>
    </citation>
    <scope>NUCLEOTIDE SEQUENCE [LARGE SCALE GENOMIC DNA]</scope>
    <source>
        <strain evidence="13">GalUA</strain>
    </source>
</reference>
<dbReference type="EMBL" id="WAGX01000005">
    <property type="protein sequence ID" value="KAB1437924.1"/>
    <property type="molecule type" value="Genomic_DNA"/>
</dbReference>
<dbReference type="InterPro" id="IPR001789">
    <property type="entry name" value="Sig_transdc_resp-reg_receiver"/>
</dbReference>
<keyword evidence="8" id="KW-0804">Transcription</keyword>
<dbReference type="InterPro" id="IPR051552">
    <property type="entry name" value="HptR"/>
</dbReference>
<keyword evidence="6" id="KW-0805">Transcription regulation</keyword>
<dbReference type="InterPro" id="IPR018060">
    <property type="entry name" value="HTH_AraC"/>
</dbReference>
<dbReference type="GO" id="GO:0005737">
    <property type="term" value="C:cytoplasm"/>
    <property type="evidence" value="ECO:0007669"/>
    <property type="project" value="UniProtKB-SubCell"/>
</dbReference>
<dbReference type="PANTHER" id="PTHR42713:SF3">
    <property type="entry name" value="TRANSCRIPTIONAL REGULATORY PROTEIN HPTR"/>
    <property type="match status" value="1"/>
</dbReference>
<evidence type="ECO:0000313" key="13">
    <source>
        <dbReference type="EMBL" id="KAB1437924.1"/>
    </source>
</evidence>
<comment type="subcellular location">
    <subcellularLocation>
        <location evidence="1">Cytoplasm</location>
    </subcellularLocation>
</comment>
<dbReference type="PROSITE" id="PS50110">
    <property type="entry name" value="RESPONSE_REGULATORY"/>
    <property type="match status" value="1"/>
</dbReference>
<dbReference type="Pfam" id="PF00072">
    <property type="entry name" value="Response_reg"/>
    <property type="match status" value="1"/>
</dbReference>